<dbReference type="PANTHER" id="PTHR43649:SF12">
    <property type="entry name" value="DIACETYLCHITOBIOSE BINDING PROTEIN DASA"/>
    <property type="match status" value="1"/>
</dbReference>
<keyword evidence="1" id="KW-0732">Signal</keyword>
<dbReference type="Pfam" id="PF01547">
    <property type="entry name" value="SBP_bac_1"/>
    <property type="match status" value="1"/>
</dbReference>
<dbReference type="Proteomes" id="UP000612456">
    <property type="component" value="Unassembled WGS sequence"/>
</dbReference>
<evidence type="ECO:0000313" key="3">
    <source>
        <dbReference type="Proteomes" id="UP000612456"/>
    </source>
</evidence>
<feature type="chain" id="PRO_5039247976" evidence="1">
    <location>
        <begin position="23"/>
        <end position="442"/>
    </location>
</feature>
<dbReference type="InterPro" id="IPR006059">
    <property type="entry name" value="SBP"/>
</dbReference>
<protein>
    <submittedName>
        <fullName evidence="2">ABC transporter substrate-binding protein</fullName>
    </submittedName>
</protein>
<feature type="signal peptide" evidence="1">
    <location>
        <begin position="1"/>
        <end position="22"/>
    </location>
</feature>
<dbReference type="AlphaFoldDB" id="A0A916YKR6"/>
<dbReference type="PANTHER" id="PTHR43649">
    <property type="entry name" value="ARABINOSE-BINDING PROTEIN-RELATED"/>
    <property type="match status" value="1"/>
</dbReference>
<evidence type="ECO:0000313" key="2">
    <source>
        <dbReference type="EMBL" id="GGD49966.1"/>
    </source>
</evidence>
<dbReference type="RefSeq" id="WP_229750009.1">
    <property type="nucleotide sequence ID" value="NZ_BMHP01000001.1"/>
</dbReference>
<dbReference type="EMBL" id="BMHP01000001">
    <property type="protein sequence ID" value="GGD49966.1"/>
    <property type="molecule type" value="Genomic_DNA"/>
</dbReference>
<dbReference type="SUPFAM" id="SSF53850">
    <property type="entry name" value="Periplasmic binding protein-like II"/>
    <property type="match status" value="1"/>
</dbReference>
<proteinExistence type="predicted"/>
<organism evidence="2 3">
    <name type="scientific">Paenibacillus nasutitermitis</name>
    <dbReference type="NCBI Taxonomy" id="1652958"/>
    <lineage>
        <taxon>Bacteria</taxon>
        <taxon>Bacillati</taxon>
        <taxon>Bacillota</taxon>
        <taxon>Bacilli</taxon>
        <taxon>Bacillales</taxon>
        <taxon>Paenibacillaceae</taxon>
        <taxon>Paenibacillus</taxon>
    </lineage>
</organism>
<dbReference type="InterPro" id="IPR050490">
    <property type="entry name" value="Bact_solute-bd_prot1"/>
</dbReference>
<reference evidence="2" key="1">
    <citation type="journal article" date="2014" name="Int. J. Syst. Evol. Microbiol.">
        <title>Complete genome sequence of Corynebacterium casei LMG S-19264T (=DSM 44701T), isolated from a smear-ripened cheese.</title>
        <authorList>
            <consortium name="US DOE Joint Genome Institute (JGI-PGF)"/>
            <person name="Walter F."/>
            <person name="Albersmeier A."/>
            <person name="Kalinowski J."/>
            <person name="Ruckert C."/>
        </authorList>
    </citation>
    <scope>NUCLEOTIDE SEQUENCE</scope>
    <source>
        <strain evidence="2">CGMCC 1.15178</strain>
    </source>
</reference>
<accession>A0A916YKR6</accession>
<dbReference type="PROSITE" id="PS51257">
    <property type="entry name" value="PROKAR_LIPOPROTEIN"/>
    <property type="match status" value="1"/>
</dbReference>
<keyword evidence="3" id="KW-1185">Reference proteome</keyword>
<gene>
    <name evidence="2" type="ORF">GCM10010911_04400</name>
</gene>
<evidence type="ECO:0000256" key="1">
    <source>
        <dbReference type="SAM" id="SignalP"/>
    </source>
</evidence>
<sequence length="442" mass="48772">MRRYKKGMALLFASVLVTGALSGCGSNDNKNANAGNGAGTGEEKVKLRMIESLTSPKRTELLNEMITKFQDANPNISVELISPPLDQADNKIRTMLSAKQDVDVLEVRDLNIAEYVNNDYISPLNEYADKWSDYATVGALPKSLGSLGDKLYFVPNGLYQRQMYYRADWFKEAGLEAPKTWQELYETGKKLTDPSKNRFGFSFRGGPGSNGNTDAMVLTYNGDNVDLEDSMFLKDGSSIFASPEAKEAMELYVKLYKEASPPDSINWGFQEQVQSFTSGVTGILLQDPDVIQSLSEKMEEGTWATAPMPAGPGGKALVAAGGAGWGITSYSPNKEAAWKLIAFLSNPEQNTNFSKNYGLVPIHTSATEDEFFKTGPYKSLIDASNQPEVFVNYKPAFQYPGTGQWGQISTESEQALLLGRDKVEDTLKKWADFWVDQKSKLK</sequence>
<reference evidence="2" key="2">
    <citation type="submission" date="2020-09" db="EMBL/GenBank/DDBJ databases">
        <authorList>
            <person name="Sun Q."/>
            <person name="Zhou Y."/>
        </authorList>
    </citation>
    <scope>NUCLEOTIDE SEQUENCE</scope>
    <source>
        <strain evidence="2">CGMCC 1.15178</strain>
    </source>
</reference>
<dbReference type="Gene3D" id="3.40.190.10">
    <property type="entry name" value="Periplasmic binding protein-like II"/>
    <property type="match status" value="1"/>
</dbReference>
<comment type="caution">
    <text evidence="2">The sequence shown here is derived from an EMBL/GenBank/DDBJ whole genome shotgun (WGS) entry which is preliminary data.</text>
</comment>
<name>A0A916YKR6_9BACL</name>
<dbReference type="CDD" id="cd13585">
    <property type="entry name" value="PBP2_TMBP_like"/>
    <property type="match status" value="1"/>
</dbReference>